<gene>
    <name evidence="2" type="ORF">ACFPN2_16590</name>
</gene>
<evidence type="ECO:0000256" key="1">
    <source>
        <dbReference type="SAM" id="SignalP"/>
    </source>
</evidence>
<feature type="chain" id="PRO_5046006107" evidence="1">
    <location>
        <begin position="23"/>
        <end position="68"/>
    </location>
</feature>
<sequence>MSSTRTVLSLVAAVIINASALAAWEWNVNEQVTPAGQVTITQIEEPTPVASLAQTQVDGQVVQTTHRL</sequence>
<dbReference type="RefSeq" id="WP_380598430.1">
    <property type="nucleotide sequence ID" value="NZ_JBHSDU010000003.1"/>
</dbReference>
<organism evidence="2 3">
    <name type="scientific">Steroidobacter flavus</name>
    <dbReference type="NCBI Taxonomy" id="1842136"/>
    <lineage>
        <taxon>Bacteria</taxon>
        <taxon>Pseudomonadati</taxon>
        <taxon>Pseudomonadota</taxon>
        <taxon>Gammaproteobacteria</taxon>
        <taxon>Steroidobacterales</taxon>
        <taxon>Steroidobacteraceae</taxon>
        <taxon>Steroidobacter</taxon>
    </lineage>
</organism>
<proteinExistence type="predicted"/>
<keyword evidence="3" id="KW-1185">Reference proteome</keyword>
<reference evidence="3" key="1">
    <citation type="journal article" date="2019" name="Int. J. Syst. Evol. Microbiol.">
        <title>The Global Catalogue of Microorganisms (GCM) 10K type strain sequencing project: providing services to taxonomists for standard genome sequencing and annotation.</title>
        <authorList>
            <consortium name="The Broad Institute Genomics Platform"/>
            <consortium name="The Broad Institute Genome Sequencing Center for Infectious Disease"/>
            <person name="Wu L."/>
            <person name="Ma J."/>
        </authorList>
    </citation>
    <scope>NUCLEOTIDE SEQUENCE [LARGE SCALE GENOMIC DNA]</scope>
    <source>
        <strain evidence="3">CGMCC 1.10759</strain>
    </source>
</reference>
<evidence type="ECO:0000313" key="3">
    <source>
        <dbReference type="Proteomes" id="UP001595904"/>
    </source>
</evidence>
<name>A0ABV8SUS7_9GAMM</name>
<keyword evidence="1" id="KW-0732">Signal</keyword>
<comment type="caution">
    <text evidence="2">The sequence shown here is derived from an EMBL/GenBank/DDBJ whole genome shotgun (WGS) entry which is preliminary data.</text>
</comment>
<dbReference type="EMBL" id="JBHSDU010000003">
    <property type="protein sequence ID" value="MFC4310713.1"/>
    <property type="molecule type" value="Genomic_DNA"/>
</dbReference>
<evidence type="ECO:0000313" key="2">
    <source>
        <dbReference type="EMBL" id="MFC4310713.1"/>
    </source>
</evidence>
<accession>A0ABV8SUS7</accession>
<protein>
    <submittedName>
        <fullName evidence="2">Uncharacterized protein</fullName>
    </submittedName>
</protein>
<feature type="signal peptide" evidence="1">
    <location>
        <begin position="1"/>
        <end position="22"/>
    </location>
</feature>
<dbReference type="Proteomes" id="UP001595904">
    <property type="component" value="Unassembled WGS sequence"/>
</dbReference>